<feature type="signal peptide" evidence="4">
    <location>
        <begin position="1"/>
        <end position="19"/>
    </location>
</feature>
<gene>
    <name evidence="6" type="ORF">CLUMA_CG018023</name>
</gene>
<dbReference type="Proteomes" id="UP000183832">
    <property type="component" value="Unassembled WGS sequence"/>
</dbReference>
<dbReference type="GO" id="GO:0032934">
    <property type="term" value="F:sterol binding"/>
    <property type="evidence" value="ECO:0007669"/>
    <property type="project" value="InterPro"/>
</dbReference>
<dbReference type="GO" id="GO:0005576">
    <property type="term" value="C:extracellular region"/>
    <property type="evidence" value="ECO:0007669"/>
    <property type="project" value="UniProtKB-SubCell"/>
</dbReference>
<proteinExistence type="inferred from homology"/>
<dbReference type="OrthoDB" id="6576058at2759"/>
<reference evidence="6 7" key="1">
    <citation type="submission" date="2015-04" db="EMBL/GenBank/DDBJ databases">
        <authorList>
            <person name="Syromyatnikov M.Y."/>
            <person name="Popov V.N."/>
        </authorList>
    </citation>
    <scope>NUCLEOTIDE SEQUENCE [LARGE SCALE GENOMIC DNA]</scope>
</reference>
<accession>A0A1J1J2M6</accession>
<evidence type="ECO:0000313" key="7">
    <source>
        <dbReference type="Proteomes" id="UP000183832"/>
    </source>
</evidence>
<feature type="domain" description="MD-2-related lipid-recognition" evidence="5">
    <location>
        <begin position="26"/>
        <end position="153"/>
    </location>
</feature>
<sequence length="306" mass="34333">MKLIFAFIFVLCFVNFGFAEISQIEYTDCGEAYETLRCTVDNVNGDCLIDRNTKACRLKRGNNYTMNVDFTPDFEGDDVTMLAYALLPGGIDAPFEGMDDNACHWMTCPVVKDTKQTYTFKLSIRRSYPKGIFQVRWLMKKAGEPKCCLFLLFSAFLIILSAYPTVQNQVPAEYGSCPESDYEDLKCTIDSVTVEGCRKDRNSGACKVKRNVNATIKVEFTPDFDGDDVTMMAYALMPGIEKSFPDMDPDACKFMTCPVVSGTSSTYSFGLKLASAYPLGLFNVRFLMKKGGEAKCCFVTKFRIEK</sequence>
<name>A0A1J1J2M6_9DIPT</name>
<dbReference type="Gene3D" id="2.60.40.770">
    <property type="match status" value="2"/>
</dbReference>
<keyword evidence="7" id="KW-1185">Reference proteome</keyword>
<feature type="chain" id="PRO_5012453041" evidence="4">
    <location>
        <begin position="20"/>
        <end position="306"/>
    </location>
</feature>
<evidence type="ECO:0000313" key="6">
    <source>
        <dbReference type="EMBL" id="CRL05089.1"/>
    </source>
</evidence>
<dbReference type="FunFam" id="2.60.40.770:FF:000001">
    <property type="entry name" value="NPC intracellular cholesterol transporter 2"/>
    <property type="match status" value="2"/>
</dbReference>
<comment type="subcellular location">
    <subcellularLocation>
        <location evidence="1">Secreted</location>
    </subcellularLocation>
</comment>
<dbReference type="SUPFAM" id="SSF81296">
    <property type="entry name" value="E set domains"/>
    <property type="match status" value="2"/>
</dbReference>
<feature type="domain" description="MD-2-related lipid-recognition" evidence="5">
    <location>
        <begin position="174"/>
        <end position="302"/>
    </location>
</feature>
<dbReference type="InterPro" id="IPR039670">
    <property type="entry name" value="NPC2-like"/>
</dbReference>
<evidence type="ECO:0000256" key="4">
    <source>
        <dbReference type="SAM" id="SignalP"/>
    </source>
</evidence>
<comment type="similarity">
    <text evidence="2">Belongs to the NPC2 family.</text>
</comment>
<dbReference type="Pfam" id="PF02221">
    <property type="entry name" value="E1_DerP2_DerF2"/>
    <property type="match status" value="2"/>
</dbReference>
<dbReference type="PANTHER" id="PTHR11306:SF68">
    <property type="entry name" value="NPC INTRACELLULAR CHOLESTEROL TRANSPORTER 2"/>
    <property type="match status" value="1"/>
</dbReference>
<dbReference type="AlphaFoldDB" id="A0A1J1J2M6"/>
<dbReference type="SMART" id="SM00737">
    <property type="entry name" value="ML"/>
    <property type="match status" value="2"/>
</dbReference>
<protein>
    <submittedName>
        <fullName evidence="6">CLUMA_CG018023, isoform A</fullName>
    </submittedName>
</protein>
<dbReference type="InterPro" id="IPR014756">
    <property type="entry name" value="Ig_E-set"/>
</dbReference>
<evidence type="ECO:0000256" key="1">
    <source>
        <dbReference type="ARBA" id="ARBA00004613"/>
    </source>
</evidence>
<dbReference type="InterPro" id="IPR003172">
    <property type="entry name" value="ML_dom"/>
</dbReference>
<keyword evidence="3" id="KW-0964">Secreted</keyword>
<dbReference type="GO" id="GO:0015918">
    <property type="term" value="P:sterol transport"/>
    <property type="evidence" value="ECO:0007669"/>
    <property type="project" value="InterPro"/>
</dbReference>
<evidence type="ECO:0000259" key="5">
    <source>
        <dbReference type="SMART" id="SM00737"/>
    </source>
</evidence>
<dbReference type="STRING" id="568069.A0A1J1J2M6"/>
<evidence type="ECO:0000256" key="2">
    <source>
        <dbReference type="ARBA" id="ARBA00006370"/>
    </source>
</evidence>
<dbReference type="EMBL" id="CVRI01000064">
    <property type="protein sequence ID" value="CRL05089.1"/>
    <property type="molecule type" value="Genomic_DNA"/>
</dbReference>
<keyword evidence="4" id="KW-0732">Signal</keyword>
<dbReference type="PANTHER" id="PTHR11306">
    <property type="entry name" value="NIEMANN PICK TYPE C2 PROTEIN NPC2-RELATED"/>
    <property type="match status" value="1"/>
</dbReference>
<evidence type="ECO:0000256" key="3">
    <source>
        <dbReference type="ARBA" id="ARBA00022525"/>
    </source>
</evidence>
<organism evidence="6 7">
    <name type="scientific">Clunio marinus</name>
    <dbReference type="NCBI Taxonomy" id="568069"/>
    <lineage>
        <taxon>Eukaryota</taxon>
        <taxon>Metazoa</taxon>
        <taxon>Ecdysozoa</taxon>
        <taxon>Arthropoda</taxon>
        <taxon>Hexapoda</taxon>
        <taxon>Insecta</taxon>
        <taxon>Pterygota</taxon>
        <taxon>Neoptera</taxon>
        <taxon>Endopterygota</taxon>
        <taxon>Diptera</taxon>
        <taxon>Nematocera</taxon>
        <taxon>Chironomoidea</taxon>
        <taxon>Chironomidae</taxon>
        <taxon>Clunio</taxon>
    </lineage>
</organism>